<evidence type="ECO:0000313" key="3">
    <source>
        <dbReference type="Proteomes" id="UP000299102"/>
    </source>
</evidence>
<dbReference type="AlphaFoldDB" id="A0A4C1X415"/>
<name>A0A4C1X415_EUMVA</name>
<dbReference type="Proteomes" id="UP000299102">
    <property type="component" value="Unassembled WGS sequence"/>
</dbReference>
<evidence type="ECO:0000313" key="2">
    <source>
        <dbReference type="EMBL" id="GBP58476.1"/>
    </source>
</evidence>
<accession>A0A4C1X415</accession>
<feature type="compositionally biased region" description="Basic and acidic residues" evidence="1">
    <location>
        <begin position="125"/>
        <end position="149"/>
    </location>
</feature>
<comment type="caution">
    <text evidence="2">The sequence shown here is derived from an EMBL/GenBank/DDBJ whole genome shotgun (WGS) entry which is preliminary data.</text>
</comment>
<feature type="region of interest" description="Disordered" evidence="1">
    <location>
        <begin position="33"/>
        <end position="68"/>
    </location>
</feature>
<sequence>MLIEGTNGLCYGPATMSKPDQLTCILMHEARGTKPPAHSNLKRKQSSLNLRQQHPKLSKRKKHLNTQNWRAHRNVKCKSLRPESVTRVSRKEFAINWLRPSALTCDWREKLPPRVSGKRRKAKSCGRDLRTDTRAAGHDIKSSATEKLEVSMLKGPPA</sequence>
<evidence type="ECO:0000256" key="1">
    <source>
        <dbReference type="SAM" id="MobiDB-lite"/>
    </source>
</evidence>
<dbReference type="EMBL" id="BGZK01000736">
    <property type="protein sequence ID" value="GBP58476.1"/>
    <property type="molecule type" value="Genomic_DNA"/>
</dbReference>
<protein>
    <submittedName>
        <fullName evidence="2">Uncharacterized protein</fullName>
    </submittedName>
</protein>
<gene>
    <name evidence="2" type="ORF">EVAR_82453_1</name>
</gene>
<feature type="compositionally biased region" description="Basic residues" evidence="1">
    <location>
        <begin position="53"/>
        <end position="68"/>
    </location>
</feature>
<proteinExistence type="predicted"/>
<feature type="region of interest" description="Disordered" evidence="1">
    <location>
        <begin position="114"/>
        <end position="158"/>
    </location>
</feature>
<organism evidence="2 3">
    <name type="scientific">Eumeta variegata</name>
    <name type="common">Bagworm moth</name>
    <name type="synonym">Eumeta japonica</name>
    <dbReference type="NCBI Taxonomy" id="151549"/>
    <lineage>
        <taxon>Eukaryota</taxon>
        <taxon>Metazoa</taxon>
        <taxon>Ecdysozoa</taxon>
        <taxon>Arthropoda</taxon>
        <taxon>Hexapoda</taxon>
        <taxon>Insecta</taxon>
        <taxon>Pterygota</taxon>
        <taxon>Neoptera</taxon>
        <taxon>Endopterygota</taxon>
        <taxon>Lepidoptera</taxon>
        <taxon>Glossata</taxon>
        <taxon>Ditrysia</taxon>
        <taxon>Tineoidea</taxon>
        <taxon>Psychidae</taxon>
        <taxon>Oiketicinae</taxon>
        <taxon>Eumeta</taxon>
    </lineage>
</organism>
<reference evidence="2 3" key="1">
    <citation type="journal article" date="2019" name="Commun. Biol.">
        <title>The bagworm genome reveals a unique fibroin gene that provides high tensile strength.</title>
        <authorList>
            <person name="Kono N."/>
            <person name="Nakamura H."/>
            <person name="Ohtoshi R."/>
            <person name="Tomita M."/>
            <person name="Numata K."/>
            <person name="Arakawa K."/>
        </authorList>
    </citation>
    <scope>NUCLEOTIDE SEQUENCE [LARGE SCALE GENOMIC DNA]</scope>
</reference>
<keyword evidence="3" id="KW-1185">Reference proteome</keyword>